<proteinExistence type="predicted"/>
<keyword evidence="5 7" id="KW-0472">Membrane</keyword>
<dbReference type="GO" id="GO:0046872">
    <property type="term" value="F:metal ion binding"/>
    <property type="evidence" value="ECO:0007669"/>
    <property type="project" value="UniProtKB-KW"/>
</dbReference>
<accession>A0A844G1R8</accession>
<keyword evidence="2" id="KW-0808">Transferase</keyword>
<evidence type="ECO:0000256" key="7">
    <source>
        <dbReference type="SAM" id="Phobius"/>
    </source>
</evidence>
<dbReference type="AlphaFoldDB" id="A0A844G1R8"/>
<dbReference type="InterPro" id="IPR000715">
    <property type="entry name" value="Glycosyl_transferase_4"/>
</dbReference>
<evidence type="ECO:0000256" key="4">
    <source>
        <dbReference type="ARBA" id="ARBA00022989"/>
    </source>
</evidence>
<evidence type="ECO:0000313" key="9">
    <source>
        <dbReference type="Proteomes" id="UP000435649"/>
    </source>
</evidence>
<dbReference type="GO" id="GO:0016780">
    <property type="term" value="F:phosphotransferase activity, for other substituted phosphate groups"/>
    <property type="evidence" value="ECO:0007669"/>
    <property type="project" value="InterPro"/>
</dbReference>
<comment type="subcellular location">
    <subcellularLocation>
        <location evidence="1">Membrane</location>
        <topology evidence="1">Multi-pass membrane protein</topology>
    </subcellularLocation>
</comment>
<reference evidence="8 9" key="1">
    <citation type="submission" date="2019-08" db="EMBL/GenBank/DDBJ databases">
        <title>In-depth cultivation of the pig gut microbiome towards novel bacterial diversity and tailored functional studies.</title>
        <authorList>
            <person name="Wylensek D."/>
            <person name="Hitch T.C.A."/>
            <person name="Clavel T."/>
        </authorList>
    </citation>
    <scope>NUCLEOTIDE SEQUENCE [LARGE SCALE GENOMIC DNA]</scope>
    <source>
        <strain evidence="8 9">BBE-744-WT-12</strain>
    </source>
</reference>
<evidence type="ECO:0000256" key="1">
    <source>
        <dbReference type="ARBA" id="ARBA00004141"/>
    </source>
</evidence>
<dbReference type="Proteomes" id="UP000435649">
    <property type="component" value="Unassembled WGS sequence"/>
</dbReference>
<evidence type="ECO:0000256" key="3">
    <source>
        <dbReference type="ARBA" id="ARBA00022692"/>
    </source>
</evidence>
<keyword evidence="6" id="KW-0460">Magnesium</keyword>
<evidence type="ECO:0000256" key="6">
    <source>
        <dbReference type="PIRSR" id="PIRSR600715-1"/>
    </source>
</evidence>
<comment type="cofactor">
    <cofactor evidence="6">
        <name>Mg(2+)</name>
        <dbReference type="ChEBI" id="CHEBI:18420"/>
    </cofactor>
</comment>
<sequence>MGIRVVSAVRLLPVGAADAGLYSCAAAPGYVDKPAGTCFGFLRCNFLPAQIFFGDSVSTLLGLIFVIIGLSTVDRAVIAASLLLRLSCVRRQPAARGGL</sequence>
<keyword evidence="3 7" id="KW-0812">Transmembrane</keyword>
<protein>
    <submittedName>
        <fullName evidence="8">Uncharacterized protein</fullName>
    </submittedName>
</protein>
<organism evidence="8 9">
    <name type="scientific">Victivallis lenta</name>
    <dbReference type="NCBI Taxonomy" id="2606640"/>
    <lineage>
        <taxon>Bacteria</taxon>
        <taxon>Pseudomonadati</taxon>
        <taxon>Lentisphaerota</taxon>
        <taxon>Lentisphaeria</taxon>
        <taxon>Victivallales</taxon>
        <taxon>Victivallaceae</taxon>
        <taxon>Victivallis</taxon>
    </lineage>
</organism>
<keyword evidence="6" id="KW-0479">Metal-binding</keyword>
<evidence type="ECO:0000256" key="2">
    <source>
        <dbReference type="ARBA" id="ARBA00022679"/>
    </source>
</evidence>
<keyword evidence="9" id="KW-1185">Reference proteome</keyword>
<evidence type="ECO:0000256" key="5">
    <source>
        <dbReference type="ARBA" id="ARBA00023136"/>
    </source>
</evidence>
<dbReference type="GO" id="GO:0016020">
    <property type="term" value="C:membrane"/>
    <property type="evidence" value="ECO:0007669"/>
    <property type="project" value="UniProtKB-SubCell"/>
</dbReference>
<evidence type="ECO:0000313" key="8">
    <source>
        <dbReference type="EMBL" id="MST96862.1"/>
    </source>
</evidence>
<name>A0A844G1R8_9BACT</name>
<feature type="transmembrane region" description="Helical" evidence="7">
    <location>
        <begin position="60"/>
        <end position="84"/>
    </location>
</feature>
<dbReference type="Pfam" id="PF00953">
    <property type="entry name" value="Glycos_transf_4"/>
    <property type="match status" value="1"/>
</dbReference>
<keyword evidence="4 7" id="KW-1133">Transmembrane helix</keyword>
<feature type="binding site" evidence="6">
    <location>
        <position position="55"/>
    </location>
    <ligand>
        <name>Mg(2+)</name>
        <dbReference type="ChEBI" id="CHEBI:18420"/>
    </ligand>
</feature>
<comment type="caution">
    <text evidence="8">The sequence shown here is derived from an EMBL/GenBank/DDBJ whole genome shotgun (WGS) entry which is preliminary data.</text>
</comment>
<gene>
    <name evidence="8" type="ORF">FYJ85_07350</name>
</gene>
<dbReference type="EMBL" id="VUNS01000006">
    <property type="protein sequence ID" value="MST96862.1"/>
    <property type="molecule type" value="Genomic_DNA"/>
</dbReference>